<protein>
    <recommendedName>
        <fullName evidence="2">DUF7733 domain-containing protein</fullName>
    </recommendedName>
</protein>
<dbReference type="Proteomes" id="UP001642260">
    <property type="component" value="Unassembled WGS sequence"/>
</dbReference>
<evidence type="ECO:0000256" key="1">
    <source>
        <dbReference type="SAM" id="Phobius"/>
    </source>
</evidence>
<dbReference type="EMBL" id="CAKOAT010477376">
    <property type="protein sequence ID" value="CAH8378341.1"/>
    <property type="molecule type" value="Genomic_DNA"/>
</dbReference>
<proteinExistence type="predicted"/>
<name>A0ABC8L9K5_ERUVS</name>
<sequence>MNEFSRESPEYGMGTVSPLRLYAGKFLAAVNLGIWSFNLFGILIPVIFRERSRGITVPARRFDSGLDQSYLFFYLSFVSSVWFGYGKTRDLDVNHRLRLQLVGVHGSCFFFT</sequence>
<gene>
    <name evidence="3" type="ORF">ERUC_LOCUS32708</name>
</gene>
<evidence type="ECO:0000259" key="2">
    <source>
        <dbReference type="Pfam" id="PF24867"/>
    </source>
</evidence>
<keyword evidence="1" id="KW-0472">Membrane</keyword>
<reference evidence="3 4" key="1">
    <citation type="submission" date="2022-03" db="EMBL/GenBank/DDBJ databases">
        <authorList>
            <person name="Macdonald S."/>
            <person name="Ahmed S."/>
            <person name="Newling K."/>
        </authorList>
    </citation>
    <scope>NUCLEOTIDE SEQUENCE [LARGE SCALE GENOMIC DNA]</scope>
</reference>
<evidence type="ECO:0000313" key="3">
    <source>
        <dbReference type="EMBL" id="CAH8378341.1"/>
    </source>
</evidence>
<comment type="caution">
    <text evidence="3">The sequence shown here is derived from an EMBL/GenBank/DDBJ whole genome shotgun (WGS) entry which is preliminary data.</text>
</comment>
<dbReference type="Pfam" id="PF24867">
    <property type="entry name" value="DUF7733"/>
    <property type="match status" value="1"/>
</dbReference>
<keyword evidence="1" id="KW-1133">Transmembrane helix</keyword>
<organism evidence="3 4">
    <name type="scientific">Eruca vesicaria subsp. sativa</name>
    <name type="common">Garden rocket</name>
    <name type="synonym">Eruca sativa</name>
    <dbReference type="NCBI Taxonomy" id="29727"/>
    <lineage>
        <taxon>Eukaryota</taxon>
        <taxon>Viridiplantae</taxon>
        <taxon>Streptophyta</taxon>
        <taxon>Embryophyta</taxon>
        <taxon>Tracheophyta</taxon>
        <taxon>Spermatophyta</taxon>
        <taxon>Magnoliopsida</taxon>
        <taxon>eudicotyledons</taxon>
        <taxon>Gunneridae</taxon>
        <taxon>Pentapetalae</taxon>
        <taxon>rosids</taxon>
        <taxon>malvids</taxon>
        <taxon>Brassicales</taxon>
        <taxon>Brassicaceae</taxon>
        <taxon>Brassiceae</taxon>
        <taxon>Eruca</taxon>
    </lineage>
</organism>
<keyword evidence="1" id="KW-0812">Transmembrane</keyword>
<accession>A0ABC8L9K5</accession>
<feature type="transmembrane region" description="Helical" evidence="1">
    <location>
        <begin position="69"/>
        <end position="85"/>
    </location>
</feature>
<feature type="domain" description="DUF7733" evidence="2">
    <location>
        <begin position="3"/>
        <end position="47"/>
    </location>
</feature>
<dbReference type="AlphaFoldDB" id="A0ABC8L9K5"/>
<dbReference type="InterPro" id="IPR056635">
    <property type="entry name" value="DUF7733"/>
</dbReference>
<keyword evidence="4" id="KW-1185">Reference proteome</keyword>
<evidence type="ECO:0000313" key="4">
    <source>
        <dbReference type="Proteomes" id="UP001642260"/>
    </source>
</evidence>
<feature type="transmembrane region" description="Helical" evidence="1">
    <location>
        <begin position="26"/>
        <end position="48"/>
    </location>
</feature>